<dbReference type="SUPFAM" id="SSF52200">
    <property type="entry name" value="Toll/Interleukin receptor TIR domain"/>
    <property type="match status" value="1"/>
</dbReference>
<reference evidence="7" key="1">
    <citation type="journal article" date="2017" name="Front. Plant Sci.">
        <title>Climate Clever Clovers: New Paradigm to Reduce the Environmental Footprint of Ruminants by Breeding Low Methanogenic Forages Utilizing Haplotype Variation.</title>
        <authorList>
            <person name="Kaur P."/>
            <person name="Appels R."/>
            <person name="Bayer P.E."/>
            <person name="Keeble-Gagnere G."/>
            <person name="Wang J."/>
            <person name="Hirakawa H."/>
            <person name="Shirasawa K."/>
            <person name="Vercoe P."/>
            <person name="Stefanova K."/>
            <person name="Durmic Z."/>
            <person name="Nichols P."/>
            <person name="Revell C."/>
            <person name="Isobe S.N."/>
            <person name="Edwards D."/>
            <person name="Erskine W."/>
        </authorList>
    </citation>
    <scope>NUCLEOTIDE SEQUENCE [LARGE SCALE GENOMIC DNA]</scope>
    <source>
        <strain evidence="7">cv. Daliak</strain>
    </source>
</reference>
<dbReference type="AlphaFoldDB" id="A0A2Z6LKG7"/>
<organism evidence="6 7">
    <name type="scientific">Trifolium subterraneum</name>
    <name type="common">Subterranean clover</name>
    <dbReference type="NCBI Taxonomy" id="3900"/>
    <lineage>
        <taxon>Eukaryota</taxon>
        <taxon>Viridiplantae</taxon>
        <taxon>Streptophyta</taxon>
        <taxon>Embryophyta</taxon>
        <taxon>Tracheophyta</taxon>
        <taxon>Spermatophyta</taxon>
        <taxon>Magnoliopsida</taxon>
        <taxon>eudicotyledons</taxon>
        <taxon>Gunneridae</taxon>
        <taxon>Pentapetalae</taxon>
        <taxon>rosids</taxon>
        <taxon>fabids</taxon>
        <taxon>Fabales</taxon>
        <taxon>Fabaceae</taxon>
        <taxon>Papilionoideae</taxon>
        <taxon>50 kb inversion clade</taxon>
        <taxon>NPAAA clade</taxon>
        <taxon>Hologalegina</taxon>
        <taxon>IRL clade</taxon>
        <taxon>Trifolieae</taxon>
        <taxon>Trifolium</taxon>
    </lineage>
</organism>
<dbReference type="Gene3D" id="1.10.8.430">
    <property type="entry name" value="Helical domain of apoptotic protease-activating factors"/>
    <property type="match status" value="1"/>
</dbReference>
<dbReference type="EMBL" id="DF973126">
    <property type="protein sequence ID" value="GAU12883.1"/>
    <property type="molecule type" value="Genomic_DNA"/>
</dbReference>
<feature type="domain" description="TIR" evidence="5">
    <location>
        <begin position="17"/>
        <end position="181"/>
    </location>
</feature>
<dbReference type="Pfam" id="PF00931">
    <property type="entry name" value="NB-ARC"/>
    <property type="match status" value="1"/>
</dbReference>
<dbReference type="InterPro" id="IPR002182">
    <property type="entry name" value="NB-ARC"/>
</dbReference>
<evidence type="ECO:0000313" key="6">
    <source>
        <dbReference type="EMBL" id="GAU12883.1"/>
    </source>
</evidence>
<gene>
    <name evidence="6" type="ORF">TSUD_73700</name>
</gene>
<dbReference type="PRINTS" id="PR00364">
    <property type="entry name" value="DISEASERSIST"/>
</dbReference>
<keyword evidence="3" id="KW-0611">Plant defense</keyword>
<dbReference type="InterPro" id="IPR011713">
    <property type="entry name" value="Leu-rich_rpt_3"/>
</dbReference>
<dbReference type="InterPro" id="IPR042197">
    <property type="entry name" value="Apaf_helical"/>
</dbReference>
<keyword evidence="7" id="KW-1185">Reference proteome</keyword>
<evidence type="ECO:0000256" key="3">
    <source>
        <dbReference type="ARBA" id="ARBA00022821"/>
    </source>
</evidence>
<dbReference type="SUPFAM" id="SSF52540">
    <property type="entry name" value="P-loop containing nucleoside triphosphate hydrolases"/>
    <property type="match status" value="1"/>
</dbReference>
<dbReference type="OrthoDB" id="1434263at2759"/>
<dbReference type="Pfam" id="PF07725">
    <property type="entry name" value="LRR_3"/>
    <property type="match status" value="1"/>
</dbReference>
<dbReference type="InterPro" id="IPR055414">
    <property type="entry name" value="LRR_R13L4/SHOC2-like"/>
</dbReference>
<keyword evidence="2" id="KW-0677">Repeat</keyword>
<evidence type="ECO:0000256" key="1">
    <source>
        <dbReference type="ARBA" id="ARBA00022614"/>
    </source>
</evidence>
<dbReference type="PANTHER" id="PTHR11017:SF568">
    <property type="entry name" value="ADP-RIBOSYL CYCLASE_CYCLIC ADP-RIBOSE HYDROLASE"/>
    <property type="match status" value="1"/>
</dbReference>
<keyword evidence="1" id="KW-0433">Leucine-rich repeat</keyword>
<dbReference type="Pfam" id="PF23282">
    <property type="entry name" value="WHD_ROQ1"/>
    <property type="match status" value="1"/>
</dbReference>
<dbReference type="Proteomes" id="UP000242715">
    <property type="component" value="Unassembled WGS sequence"/>
</dbReference>
<dbReference type="Gene3D" id="3.40.50.10140">
    <property type="entry name" value="Toll/interleukin-1 receptor homology (TIR) domain"/>
    <property type="match status" value="1"/>
</dbReference>
<dbReference type="GO" id="GO:0007165">
    <property type="term" value="P:signal transduction"/>
    <property type="evidence" value="ECO:0007669"/>
    <property type="project" value="InterPro"/>
</dbReference>
<evidence type="ECO:0000259" key="5">
    <source>
        <dbReference type="PROSITE" id="PS50104"/>
    </source>
</evidence>
<dbReference type="Pfam" id="PF23598">
    <property type="entry name" value="LRR_14"/>
    <property type="match status" value="1"/>
</dbReference>
<dbReference type="SUPFAM" id="SSF52058">
    <property type="entry name" value="L domain-like"/>
    <property type="match status" value="2"/>
</dbReference>
<protein>
    <recommendedName>
        <fullName evidence="5">TIR domain-containing protein</fullName>
    </recommendedName>
</protein>
<dbReference type="InterPro" id="IPR000157">
    <property type="entry name" value="TIR_dom"/>
</dbReference>
<dbReference type="GO" id="GO:0043531">
    <property type="term" value="F:ADP binding"/>
    <property type="evidence" value="ECO:0007669"/>
    <property type="project" value="InterPro"/>
</dbReference>
<evidence type="ECO:0000313" key="7">
    <source>
        <dbReference type="Proteomes" id="UP000242715"/>
    </source>
</evidence>
<evidence type="ECO:0000256" key="4">
    <source>
        <dbReference type="ARBA" id="ARBA00023027"/>
    </source>
</evidence>
<dbReference type="Gene3D" id="3.40.50.300">
    <property type="entry name" value="P-loop containing nucleotide triphosphate hydrolases"/>
    <property type="match status" value="1"/>
</dbReference>
<accession>A0A2Z6LKG7</accession>
<dbReference type="InterPro" id="IPR035897">
    <property type="entry name" value="Toll_tir_struct_dom_sf"/>
</dbReference>
<dbReference type="InterPro" id="IPR032675">
    <property type="entry name" value="LRR_dom_sf"/>
</dbReference>
<dbReference type="PANTHER" id="PTHR11017">
    <property type="entry name" value="LEUCINE-RICH REPEAT-CONTAINING PROTEIN"/>
    <property type="match status" value="1"/>
</dbReference>
<sequence>MLASSSSAISMSSSPTPMYNVFLSFRGEDTRDNFISHLYAEMARKNIETFMDHKLGRGEEISPSLYKAVEDSMIYVIILSENYASSTWCLDELTKILECREKYGRDVIPVFYKVDPSNVRYQTKSYAEAFVKHQDRFKDAQLDVWKAALTQVAGLSGWDSQEIRPEHKLIEDIVEDILRKLKMKFSFVSDYEGMIGIDKHAKQIESLLKVESAGIRIVGVWGMGGIGKTTIATAIYHKLATQFSSSSIILNVQQEIERFGLQNIRNKYLSELLEENNPTSRLSLSNDRRLKSTKALLVLDDVNNSAQLKDLIGMRSNFAPGSRIIVTSRDKQVLNNVDADGIYEVKEMNFHESLRLFCLNAFKQNYPVEDYADLSEKILNYARGVPLALEVLGFLLCGRTKEAWESQLQKLDKLPENDIFKVLKLSYEGLDEEQKDIFLDIACFYRGHLENVVAQTLDSCGFSAHIGMEVLKDRALISISEGRIVMHDLIQEMGHEIIRQQCVTDPGKRSRLWKPEEIYQVLKKNKGTEAIQCIFLDICKIEKVELHAKTFKKMDNLRTMLFYKPYGLPKGSNIILPSFLESLPDDLKFLRWDGFPQKSLPQDFFPKYLVKLEMPHNHLEQLWQRDKDLPNLKTLDLRGSHNLIEIPDLAQCPNIEEVILSHCTKLGQVYSSNFLCKLKCLWLNGCISLRSLHIPSNILLRTSGLIVLHGCHNLDMFVVDLSYCESLLSIPTEIFKLKFLKRLYLRGCFNLEKFGEIKETIESLVVLILDETAIKELPSSLHHLVGLEELSLFNCQKLETIPSSIGSLGKLSKLDLTFCESLETFPSSIFKLKLTKLDLHGCSMLNTFPEILKPAETFVHINLTKTAIKELPSSLEYLVGLQTLCLKLCTELVSLPNSIINLNYLSELDCSGCCSLTEIPNNIGSLPSLRKLSLQNTSIVNLPEGIAHLSSLKGWNSHQIPTRMPANFISPIVKNLTKLLAVASLSSSENTVISYIHKSGVMAFHGFLCQEVSKLQRDRV</sequence>
<dbReference type="FunFam" id="3.40.50.10140:FF:000007">
    <property type="entry name" value="Disease resistance protein (TIR-NBS-LRR class)"/>
    <property type="match status" value="1"/>
</dbReference>
<proteinExistence type="predicted"/>
<keyword evidence="4" id="KW-0520">NAD</keyword>
<dbReference type="Pfam" id="PF01582">
    <property type="entry name" value="TIR"/>
    <property type="match status" value="1"/>
</dbReference>
<dbReference type="InterPro" id="IPR058192">
    <property type="entry name" value="WHD_ROQ1-like"/>
</dbReference>
<dbReference type="GO" id="GO:0006952">
    <property type="term" value="P:defense response"/>
    <property type="evidence" value="ECO:0007669"/>
    <property type="project" value="UniProtKB-KW"/>
</dbReference>
<evidence type="ECO:0000256" key="2">
    <source>
        <dbReference type="ARBA" id="ARBA00022737"/>
    </source>
</evidence>
<dbReference type="Gene3D" id="3.80.10.10">
    <property type="entry name" value="Ribonuclease Inhibitor"/>
    <property type="match status" value="3"/>
</dbReference>
<dbReference type="InterPro" id="IPR027417">
    <property type="entry name" value="P-loop_NTPase"/>
</dbReference>
<dbReference type="InterPro" id="IPR044974">
    <property type="entry name" value="Disease_R_plants"/>
</dbReference>
<name>A0A2Z6LKG7_TRISU</name>
<dbReference type="GO" id="GO:0051707">
    <property type="term" value="P:response to other organism"/>
    <property type="evidence" value="ECO:0007669"/>
    <property type="project" value="UniProtKB-ARBA"/>
</dbReference>
<dbReference type="PROSITE" id="PS50104">
    <property type="entry name" value="TIR"/>
    <property type="match status" value="1"/>
</dbReference>
<dbReference type="SMART" id="SM00255">
    <property type="entry name" value="TIR"/>
    <property type="match status" value="1"/>
</dbReference>